<feature type="compositionally biased region" description="Basic and acidic residues" evidence="1">
    <location>
        <begin position="156"/>
        <end position="168"/>
    </location>
</feature>
<organism evidence="2 3">
    <name type="scientific">Streptomyces spinosisporus</name>
    <dbReference type="NCBI Taxonomy" id="2927582"/>
    <lineage>
        <taxon>Bacteria</taxon>
        <taxon>Bacillati</taxon>
        <taxon>Actinomycetota</taxon>
        <taxon>Actinomycetes</taxon>
        <taxon>Kitasatosporales</taxon>
        <taxon>Streptomycetaceae</taxon>
        <taxon>Streptomyces</taxon>
    </lineage>
</organism>
<gene>
    <name evidence="2" type="ORF">MQN93_20755</name>
</gene>
<keyword evidence="3" id="KW-1185">Reference proteome</keyword>
<accession>A0ABS9XMJ6</accession>
<feature type="region of interest" description="Disordered" evidence="1">
    <location>
        <begin position="156"/>
        <end position="192"/>
    </location>
</feature>
<reference evidence="2" key="1">
    <citation type="submission" date="2022-03" db="EMBL/GenBank/DDBJ databases">
        <title>Streptomyces 7R015 and 7R016 isolated from Barleria lupulina in Thailand.</title>
        <authorList>
            <person name="Kanchanasin P."/>
            <person name="Phongsopitanun W."/>
            <person name="Tanasupawat S."/>
        </authorList>
    </citation>
    <scope>NUCLEOTIDE SEQUENCE</scope>
    <source>
        <strain evidence="2">7R016</strain>
    </source>
</reference>
<evidence type="ECO:0000313" key="3">
    <source>
        <dbReference type="Proteomes" id="UP001165270"/>
    </source>
</evidence>
<dbReference type="EMBL" id="JALDAX010000007">
    <property type="protein sequence ID" value="MCI3242157.1"/>
    <property type="molecule type" value="Genomic_DNA"/>
</dbReference>
<evidence type="ECO:0000313" key="2">
    <source>
        <dbReference type="EMBL" id="MCI3242157.1"/>
    </source>
</evidence>
<proteinExistence type="predicted"/>
<sequence length="192" mass="21456">MGDVDAQFLRGLFDEEGTLYTGGRTALYRLHGPEGLLYVGISVSPLTRVRTHLREQPWGPSVIGIQIDYPEDAEAAEREAVFTERPKYNVVFNGRQPPPPPDPASRLRTELAVERRRLADFEAAVPQSPTHLRLIERGIGSKRARIAKLREEIRRIEESEQESGRDGGRGPAAPGYAGRHARSDSRPDRPAR</sequence>
<dbReference type="Proteomes" id="UP001165270">
    <property type="component" value="Unassembled WGS sequence"/>
</dbReference>
<protein>
    <submittedName>
        <fullName evidence="2">GIY-YIG nuclease family protein</fullName>
    </submittedName>
</protein>
<feature type="compositionally biased region" description="Basic and acidic residues" evidence="1">
    <location>
        <begin position="181"/>
        <end position="192"/>
    </location>
</feature>
<name>A0ABS9XMJ6_9ACTN</name>
<dbReference type="RefSeq" id="WP_242710726.1">
    <property type="nucleotide sequence ID" value="NZ_JALDAX010000007.1"/>
</dbReference>
<comment type="caution">
    <text evidence="2">The sequence shown here is derived from an EMBL/GenBank/DDBJ whole genome shotgun (WGS) entry which is preliminary data.</text>
</comment>
<evidence type="ECO:0000256" key="1">
    <source>
        <dbReference type="SAM" id="MobiDB-lite"/>
    </source>
</evidence>